<dbReference type="InterPro" id="IPR006060">
    <property type="entry name" value="Maltose/Cyclodextrin-bd"/>
</dbReference>
<dbReference type="SUPFAM" id="SSF53850">
    <property type="entry name" value="Periplasmic binding protein-like II"/>
    <property type="match status" value="1"/>
</dbReference>
<feature type="compositionally biased region" description="Low complexity" evidence="5">
    <location>
        <begin position="24"/>
        <end position="39"/>
    </location>
</feature>
<dbReference type="PROSITE" id="PS51257">
    <property type="entry name" value="PROKAR_LIPOPROTEIN"/>
    <property type="match status" value="1"/>
</dbReference>
<evidence type="ECO:0000256" key="3">
    <source>
        <dbReference type="ARBA" id="ARBA00022597"/>
    </source>
</evidence>
<evidence type="ECO:0000256" key="2">
    <source>
        <dbReference type="ARBA" id="ARBA00022448"/>
    </source>
</evidence>
<organism evidence="7 8">
    <name type="scientific">Trueperella abortisuis</name>
    <dbReference type="NCBI Taxonomy" id="445930"/>
    <lineage>
        <taxon>Bacteria</taxon>
        <taxon>Bacillati</taxon>
        <taxon>Actinomycetota</taxon>
        <taxon>Actinomycetes</taxon>
        <taxon>Actinomycetales</taxon>
        <taxon>Actinomycetaceae</taxon>
        <taxon>Trueperella</taxon>
    </lineage>
</organism>
<comment type="caution">
    <text evidence="7">The sequence shown here is derived from an EMBL/GenBank/DDBJ whole genome shotgun (WGS) entry which is preliminary data.</text>
</comment>
<name>A0ABT9PJU4_9ACTO</name>
<dbReference type="Gene3D" id="3.40.190.10">
    <property type="entry name" value="Periplasmic binding protein-like II"/>
    <property type="match status" value="2"/>
</dbReference>
<reference evidence="7 8" key="1">
    <citation type="submission" date="2023-07" db="EMBL/GenBank/DDBJ databases">
        <title>Sequencing the genomes of 1000 actinobacteria strains.</title>
        <authorList>
            <person name="Klenk H.-P."/>
        </authorList>
    </citation>
    <scope>NUCLEOTIDE SEQUENCE [LARGE SCALE GENOMIC DNA]</scope>
    <source>
        <strain evidence="7 8">DSM 19515</strain>
    </source>
</reference>
<evidence type="ECO:0000256" key="5">
    <source>
        <dbReference type="SAM" id="MobiDB-lite"/>
    </source>
</evidence>
<dbReference type="Proteomes" id="UP001230145">
    <property type="component" value="Unassembled WGS sequence"/>
</dbReference>
<sequence>MRRSIALIASAGLALTLAACSDNNSSGSETTSAGTQTTTKAPAGGGKLTIWTDANREPAFKIAADNYKADTGNEVELVVKENDQMRSEFASQAAAGKGPDIVFGAHDWLGEFVTNGLVAPVELGDKAGDFNKLAVDAFTYQGATYGVPYAVENLAIFRNADLVDSTPATFDEMIAKGKGAGTEYPFIMQVGADGDPYTMYPFEASFSGPVFALDGQNNYTSELNLGGDKGKAFAQWLSDNGEKGTGVLDTNITYDIAVDAFKSGKSPYILGGPWMIADFKGMNIAVDPIPATGDNPASPFLGVQGGFINAGSANQLLATDFLVNYVGSKQVQDKLYEIGQRLPALTASANDATTDPLMAGFAAAGKEALPMPSLPEMGAVWGFWGKTESQIIAGDADPAGVWDKMITDIKAEMNK</sequence>
<accession>A0ABT9PJU4</accession>
<keyword evidence="2" id="KW-0813">Transport</keyword>
<dbReference type="InterPro" id="IPR006059">
    <property type="entry name" value="SBP"/>
</dbReference>
<dbReference type="EMBL" id="JAUSQL010000001">
    <property type="protein sequence ID" value="MDP9832953.1"/>
    <property type="molecule type" value="Genomic_DNA"/>
</dbReference>
<dbReference type="PRINTS" id="PR00181">
    <property type="entry name" value="MALTOSEBP"/>
</dbReference>
<gene>
    <name evidence="7" type="ORF">J2S45_001632</name>
</gene>
<dbReference type="PANTHER" id="PTHR30061:SF50">
    <property type="entry name" value="MALTOSE_MALTODEXTRIN-BINDING PERIPLASMIC PROTEIN"/>
    <property type="match status" value="1"/>
</dbReference>
<dbReference type="Pfam" id="PF13416">
    <property type="entry name" value="SBP_bac_8"/>
    <property type="match status" value="1"/>
</dbReference>
<evidence type="ECO:0000256" key="4">
    <source>
        <dbReference type="ARBA" id="ARBA00022729"/>
    </source>
</evidence>
<evidence type="ECO:0000313" key="8">
    <source>
        <dbReference type="Proteomes" id="UP001230145"/>
    </source>
</evidence>
<comment type="similarity">
    <text evidence="1">Belongs to the bacterial solute-binding protein 1 family.</text>
</comment>
<keyword evidence="8" id="KW-1185">Reference proteome</keyword>
<keyword evidence="4 6" id="KW-0732">Signal</keyword>
<dbReference type="CDD" id="cd13586">
    <property type="entry name" value="PBP2_Maltose_binding_like"/>
    <property type="match status" value="1"/>
</dbReference>
<dbReference type="PANTHER" id="PTHR30061">
    <property type="entry name" value="MALTOSE-BINDING PERIPLASMIC PROTEIN"/>
    <property type="match status" value="1"/>
</dbReference>
<feature type="signal peptide" evidence="6">
    <location>
        <begin position="1"/>
        <end position="21"/>
    </location>
</feature>
<evidence type="ECO:0000256" key="6">
    <source>
        <dbReference type="SAM" id="SignalP"/>
    </source>
</evidence>
<proteinExistence type="inferred from homology"/>
<protein>
    <submittedName>
        <fullName evidence="7">Arabinogalactan oligomer/maltooligosaccharide transport system substrate-binding protein</fullName>
    </submittedName>
</protein>
<feature type="chain" id="PRO_5046038358" evidence="6">
    <location>
        <begin position="22"/>
        <end position="415"/>
    </location>
</feature>
<evidence type="ECO:0000256" key="1">
    <source>
        <dbReference type="ARBA" id="ARBA00008520"/>
    </source>
</evidence>
<feature type="region of interest" description="Disordered" evidence="5">
    <location>
        <begin position="24"/>
        <end position="47"/>
    </location>
</feature>
<dbReference type="RefSeq" id="WP_307635083.1">
    <property type="nucleotide sequence ID" value="NZ_CP133407.1"/>
</dbReference>
<evidence type="ECO:0000313" key="7">
    <source>
        <dbReference type="EMBL" id="MDP9832953.1"/>
    </source>
</evidence>
<keyword evidence="3" id="KW-0762">Sugar transport</keyword>